<reference evidence="2" key="1">
    <citation type="journal article" date="2020" name="Nat. Commun.">
        <title>Large-scale genome sequencing of mycorrhizal fungi provides insights into the early evolution of symbiotic traits.</title>
        <authorList>
            <person name="Miyauchi S."/>
            <person name="Kiss E."/>
            <person name="Kuo A."/>
            <person name="Drula E."/>
            <person name="Kohler A."/>
            <person name="Sanchez-Garcia M."/>
            <person name="Morin E."/>
            <person name="Andreopoulos B."/>
            <person name="Barry K.W."/>
            <person name="Bonito G."/>
            <person name="Buee M."/>
            <person name="Carver A."/>
            <person name="Chen C."/>
            <person name="Cichocki N."/>
            <person name="Clum A."/>
            <person name="Culley D."/>
            <person name="Crous P.W."/>
            <person name="Fauchery L."/>
            <person name="Girlanda M."/>
            <person name="Hayes R.D."/>
            <person name="Keri Z."/>
            <person name="LaButti K."/>
            <person name="Lipzen A."/>
            <person name="Lombard V."/>
            <person name="Magnuson J."/>
            <person name="Maillard F."/>
            <person name="Murat C."/>
            <person name="Nolan M."/>
            <person name="Ohm R.A."/>
            <person name="Pangilinan J."/>
            <person name="Pereira M.F."/>
            <person name="Perotto S."/>
            <person name="Peter M."/>
            <person name="Pfister S."/>
            <person name="Riley R."/>
            <person name="Sitrit Y."/>
            <person name="Stielow J.B."/>
            <person name="Szollosi G."/>
            <person name="Zifcakova L."/>
            <person name="Stursova M."/>
            <person name="Spatafora J.W."/>
            <person name="Tedersoo L."/>
            <person name="Vaario L.M."/>
            <person name="Yamada A."/>
            <person name="Yan M."/>
            <person name="Wang P."/>
            <person name="Xu J."/>
            <person name="Bruns T."/>
            <person name="Baldrian P."/>
            <person name="Vilgalys R."/>
            <person name="Dunand C."/>
            <person name="Henrissat B."/>
            <person name="Grigoriev I.V."/>
            <person name="Hibbett D."/>
            <person name="Nagy L.G."/>
            <person name="Martin F.M."/>
        </authorList>
    </citation>
    <scope>NUCLEOTIDE SEQUENCE</scope>
    <source>
        <strain evidence="2">UP504</strain>
    </source>
</reference>
<evidence type="ECO:0000313" key="2">
    <source>
        <dbReference type="EMBL" id="KAF9516442.1"/>
    </source>
</evidence>
<proteinExistence type="predicted"/>
<dbReference type="Proteomes" id="UP000886523">
    <property type="component" value="Unassembled WGS sequence"/>
</dbReference>
<feature type="region of interest" description="Disordered" evidence="1">
    <location>
        <begin position="33"/>
        <end position="90"/>
    </location>
</feature>
<evidence type="ECO:0000256" key="1">
    <source>
        <dbReference type="SAM" id="MobiDB-lite"/>
    </source>
</evidence>
<organism evidence="2 3">
    <name type="scientific">Hydnum rufescens UP504</name>
    <dbReference type="NCBI Taxonomy" id="1448309"/>
    <lineage>
        <taxon>Eukaryota</taxon>
        <taxon>Fungi</taxon>
        <taxon>Dikarya</taxon>
        <taxon>Basidiomycota</taxon>
        <taxon>Agaricomycotina</taxon>
        <taxon>Agaricomycetes</taxon>
        <taxon>Cantharellales</taxon>
        <taxon>Hydnaceae</taxon>
        <taxon>Hydnum</taxon>
    </lineage>
</organism>
<dbReference type="AlphaFoldDB" id="A0A9P6DWJ2"/>
<protein>
    <submittedName>
        <fullName evidence="2">Uncharacterized protein</fullName>
    </submittedName>
</protein>
<feature type="compositionally biased region" description="Polar residues" evidence="1">
    <location>
        <begin position="65"/>
        <end position="75"/>
    </location>
</feature>
<dbReference type="EMBL" id="MU128939">
    <property type="protein sequence ID" value="KAF9516442.1"/>
    <property type="molecule type" value="Genomic_DNA"/>
</dbReference>
<sequence length="152" mass="16839">MAANQSKACSLPISSLLDSRVSTECVPSASIIMRDHCGGNNDHEKQKEGNKDDHGTRESSCLRLTEQSRGNGSEGDNSDRDRGTEKCISSPLLSHTVRMYLGSTPRSLGNYPIERPPCIENTRPRLDTVQMRLHSQIHEYSAEKESSGPQPW</sequence>
<evidence type="ECO:0000313" key="3">
    <source>
        <dbReference type="Proteomes" id="UP000886523"/>
    </source>
</evidence>
<feature type="region of interest" description="Disordered" evidence="1">
    <location>
        <begin position="103"/>
        <end position="123"/>
    </location>
</feature>
<name>A0A9P6DWJ2_9AGAM</name>
<gene>
    <name evidence="2" type="ORF">BS47DRAFT_1340779</name>
</gene>
<keyword evidence="3" id="KW-1185">Reference proteome</keyword>
<comment type="caution">
    <text evidence="2">The sequence shown here is derived from an EMBL/GenBank/DDBJ whole genome shotgun (WGS) entry which is preliminary data.</text>
</comment>
<feature type="compositionally biased region" description="Basic and acidic residues" evidence="1">
    <location>
        <begin position="33"/>
        <end position="57"/>
    </location>
</feature>
<accession>A0A9P6DWJ2</accession>